<name>A0AAN8WJB8_HALRR</name>
<dbReference type="GO" id="GO:0046513">
    <property type="term" value="P:ceramide biosynthetic process"/>
    <property type="evidence" value="ECO:0007669"/>
    <property type="project" value="TreeGrafter"/>
</dbReference>
<evidence type="ECO:0000256" key="1">
    <source>
        <dbReference type="SAM" id="MobiDB-lite"/>
    </source>
</evidence>
<dbReference type="InterPro" id="IPR001660">
    <property type="entry name" value="SAM"/>
</dbReference>
<dbReference type="GO" id="GO:0033188">
    <property type="term" value="F:sphingomyelin synthase activity"/>
    <property type="evidence" value="ECO:0007669"/>
    <property type="project" value="TreeGrafter"/>
</dbReference>
<protein>
    <submittedName>
        <fullName evidence="4">Sphingomyelin synthase-related protein 1</fullName>
    </submittedName>
</protein>
<evidence type="ECO:0000313" key="4">
    <source>
        <dbReference type="EMBL" id="KAK7067096.1"/>
    </source>
</evidence>
<dbReference type="PROSITE" id="PS50105">
    <property type="entry name" value="SAM_DOMAIN"/>
    <property type="match status" value="1"/>
</dbReference>
<dbReference type="GO" id="GO:0005789">
    <property type="term" value="C:endoplasmic reticulum membrane"/>
    <property type="evidence" value="ECO:0007669"/>
    <property type="project" value="TreeGrafter"/>
</dbReference>
<dbReference type="InterPro" id="IPR045221">
    <property type="entry name" value="Sphingomyelin_synth-like"/>
</dbReference>
<dbReference type="Proteomes" id="UP001381693">
    <property type="component" value="Unassembled WGS sequence"/>
</dbReference>
<feature type="domain" description="SAM" evidence="3">
    <location>
        <begin position="12"/>
        <end position="76"/>
    </location>
</feature>
<feature type="compositionally biased region" description="Polar residues" evidence="1">
    <location>
        <begin position="100"/>
        <end position="132"/>
    </location>
</feature>
<dbReference type="InterPro" id="IPR013761">
    <property type="entry name" value="SAM/pointed_sf"/>
</dbReference>
<organism evidence="4 5">
    <name type="scientific">Halocaridina rubra</name>
    <name type="common">Hawaiian red shrimp</name>
    <dbReference type="NCBI Taxonomy" id="373956"/>
    <lineage>
        <taxon>Eukaryota</taxon>
        <taxon>Metazoa</taxon>
        <taxon>Ecdysozoa</taxon>
        <taxon>Arthropoda</taxon>
        <taxon>Crustacea</taxon>
        <taxon>Multicrustacea</taxon>
        <taxon>Malacostraca</taxon>
        <taxon>Eumalacostraca</taxon>
        <taxon>Eucarida</taxon>
        <taxon>Decapoda</taxon>
        <taxon>Pleocyemata</taxon>
        <taxon>Caridea</taxon>
        <taxon>Atyoidea</taxon>
        <taxon>Atyidae</taxon>
        <taxon>Halocaridina</taxon>
    </lineage>
</organism>
<keyword evidence="2" id="KW-0472">Membrane</keyword>
<keyword evidence="2" id="KW-1133">Transmembrane helix</keyword>
<proteinExistence type="predicted"/>
<accession>A0AAN8WJB8</accession>
<dbReference type="SMART" id="SM00454">
    <property type="entry name" value="SAM"/>
    <property type="match status" value="1"/>
</dbReference>
<feature type="region of interest" description="Disordered" evidence="1">
    <location>
        <begin position="100"/>
        <end position="144"/>
    </location>
</feature>
<keyword evidence="5" id="KW-1185">Reference proteome</keyword>
<gene>
    <name evidence="4" type="primary">SAMD8</name>
    <name evidence="4" type="ORF">SK128_007379</name>
</gene>
<feature type="transmembrane region" description="Helical" evidence="2">
    <location>
        <begin position="243"/>
        <end position="264"/>
    </location>
</feature>
<evidence type="ECO:0000256" key="2">
    <source>
        <dbReference type="SAM" id="Phobius"/>
    </source>
</evidence>
<dbReference type="AlphaFoldDB" id="A0AAN8WJB8"/>
<dbReference type="GO" id="GO:0047493">
    <property type="term" value="F:ceramide cholinephosphotransferase activity"/>
    <property type="evidence" value="ECO:0007669"/>
    <property type="project" value="TreeGrafter"/>
</dbReference>
<dbReference type="PANTHER" id="PTHR21290">
    <property type="entry name" value="SPHINGOMYELIN SYNTHETASE"/>
    <property type="match status" value="1"/>
</dbReference>
<dbReference type="GO" id="GO:0000139">
    <property type="term" value="C:Golgi membrane"/>
    <property type="evidence" value="ECO:0007669"/>
    <property type="project" value="TreeGrafter"/>
</dbReference>
<dbReference type="SUPFAM" id="SSF47769">
    <property type="entry name" value="SAM/Pointed domain"/>
    <property type="match status" value="1"/>
</dbReference>
<keyword evidence="2" id="KW-0812">Transmembrane</keyword>
<sequence length="305" mass="34653">MARMIGSNSEWWSVAEVGSWLDKQGFPQYKGTFAHHRIDGEALLLLTEKDLKEDLKINILGDVKKLHVAILRLQNESIQAAPPVTPRNMVHGLLVNSSSSANHQQNFHPPTVHPSNANSIHPRTRTYSTDSQASDHPEQTKLASFRRPSGVATQLKPEYFKTLVSCLYMFLVTWITAIVMVFVHDRVPDRKRHPPLPDIFLDNVPHISWAFQLCEITILLLTTTWVCILFFHKHRSIAMRRFFALSGSVFLLRCATMFITSLSVPGSHLECAPRVGVLSKEILLDSLCTKFQNYKLYLLQHYAVA</sequence>
<dbReference type="EMBL" id="JAXCGZ010018928">
    <property type="protein sequence ID" value="KAK7067096.1"/>
    <property type="molecule type" value="Genomic_DNA"/>
</dbReference>
<dbReference type="PANTHER" id="PTHR21290:SF25">
    <property type="entry name" value="SPHINGOMYELIN SYNTHASE-RELATED PROTEIN 1"/>
    <property type="match status" value="1"/>
</dbReference>
<dbReference type="Gene3D" id="1.10.150.50">
    <property type="entry name" value="Transcription Factor, Ets-1"/>
    <property type="match status" value="1"/>
</dbReference>
<feature type="transmembrane region" description="Helical" evidence="2">
    <location>
        <begin position="209"/>
        <end position="231"/>
    </location>
</feature>
<dbReference type="GO" id="GO:0005886">
    <property type="term" value="C:plasma membrane"/>
    <property type="evidence" value="ECO:0007669"/>
    <property type="project" value="TreeGrafter"/>
</dbReference>
<evidence type="ECO:0000313" key="5">
    <source>
        <dbReference type="Proteomes" id="UP001381693"/>
    </source>
</evidence>
<reference evidence="4 5" key="1">
    <citation type="submission" date="2023-11" db="EMBL/GenBank/DDBJ databases">
        <title>Halocaridina rubra genome assembly.</title>
        <authorList>
            <person name="Smith C."/>
        </authorList>
    </citation>
    <scope>NUCLEOTIDE SEQUENCE [LARGE SCALE GENOMIC DNA]</scope>
    <source>
        <strain evidence="4">EP-1</strain>
        <tissue evidence="4">Whole</tissue>
    </source>
</reference>
<dbReference type="Pfam" id="PF00536">
    <property type="entry name" value="SAM_1"/>
    <property type="match status" value="1"/>
</dbReference>
<feature type="transmembrane region" description="Helical" evidence="2">
    <location>
        <begin position="163"/>
        <end position="183"/>
    </location>
</feature>
<comment type="caution">
    <text evidence="4">The sequence shown here is derived from an EMBL/GenBank/DDBJ whole genome shotgun (WGS) entry which is preliminary data.</text>
</comment>
<evidence type="ECO:0000259" key="3">
    <source>
        <dbReference type="PROSITE" id="PS50105"/>
    </source>
</evidence>